<evidence type="ECO:0000256" key="1">
    <source>
        <dbReference type="ARBA" id="ARBA00008987"/>
    </source>
</evidence>
<dbReference type="PROSITE" id="PS00194">
    <property type="entry name" value="THIOREDOXIN_1"/>
    <property type="match status" value="1"/>
</dbReference>
<dbReference type="PRINTS" id="PR00421">
    <property type="entry name" value="THIOREDOXIN"/>
</dbReference>
<evidence type="ECO:0000256" key="2">
    <source>
        <dbReference type="ARBA" id="ARBA00023157"/>
    </source>
</evidence>
<dbReference type="SUPFAM" id="SSF52833">
    <property type="entry name" value="Thioredoxin-like"/>
    <property type="match status" value="1"/>
</dbReference>
<dbReference type="InterPro" id="IPR017937">
    <property type="entry name" value="Thioredoxin_CS"/>
</dbReference>
<dbReference type="OrthoDB" id="19690at2759"/>
<organism evidence="4 5">
    <name type="scientific">Thermothielavioides terrestris (strain ATCC 38088 / NRRL 8126)</name>
    <name type="common">Thielavia terrestris</name>
    <dbReference type="NCBI Taxonomy" id="578455"/>
    <lineage>
        <taxon>Eukaryota</taxon>
        <taxon>Fungi</taxon>
        <taxon>Dikarya</taxon>
        <taxon>Ascomycota</taxon>
        <taxon>Pezizomycotina</taxon>
        <taxon>Sordariomycetes</taxon>
        <taxon>Sordariomycetidae</taxon>
        <taxon>Sordariales</taxon>
        <taxon>Chaetomiaceae</taxon>
        <taxon>Thermothielavioides</taxon>
        <taxon>Thermothielavioides terrestris</taxon>
    </lineage>
</organism>
<comment type="similarity">
    <text evidence="1">Belongs to the thioredoxin family.</text>
</comment>
<dbReference type="InterPro" id="IPR013766">
    <property type="entry name" value="Thioredoxin_domain"/>
</dbReference>
<dbReference type="GeneID" id="11524244"/>
<evidence type="ECO:0000313" key="5">
    <source>
        <dbReference type="Proteomes" id="UP000008181"/>
    </source>
</evidence>
<evidence type="ECO:0000259" key="3">
    <source>
        <dbReference type="PROSITE" id="PS51352"/>
    </source>
</evidence>
<dbReference type="AlphaFoldDB" id="G2RAD8"/>
<dbReference type="eggNOG" id="KOG0907">
    <property type="taxonomic scope" value="Eukaryota"/>
</dbReference>
<dbReference type="EMBL" id="CP003012">
    <property type="protein sequence ID" value="AEO69673.1"/>
    <property type="molecule type" value="Genomic_DNA"/>
</dbReference>
<feature type="domain" description="Thioredoxin" evidence="3">
    <location>
        <begin position="1"/>
        <end position="140"/>
    </location>
</feature>
<name>G2RAD8_THETT</name>
<keyword evidence="2" id="KW-1015">Disulfide bond</keyword>
<dbReference type="STRING" id="578455.G2RAD8"/>
<proteinExistence type="inferred from homology"/>
<dbReference type="Proteomes" id="UP000008181">
    <property type="component" value="Chromosome 4"/>
</dbReference>
<reference evidence="4 5" key="1">
    <citation type="journal article" date="2011" name="Nat. Biotechnol.">
        <title>Comparative genomic analysis of the thermophilic biomass-degrading fungi Myceliophthora thermophila and Thielavia terrestris.</title>
        <authorList>
            <person name="Berka R.M."/>
            <person name="Grigoriev I.V."/>
            <person name="Otillar R."/>
            <person name="Salamov A."/>
            <person name="Grimwood J."/>
            <person name="Reid I."/>
            <person name="Ishmael N."/>
            <person name="John T."/>
            <person name="Darmond C."/>
            <person name="Moisan M.-C."/>
            <person name="Henrissat B."/>
            <person name="Coutinho P.M."/>
            <person name="Lombard V."/>
            <person name="Natvig D.O."/>
            <person name="Lindquist E."/>
            <person name="Schmutz J."/>
            <person name="Lucas S."/>
            <person name="Harris P."/>
            <person name="Powlowski J."/>
            <person name="Bellemare A."/>
            <person name="Taylor D."/>
            <person name="Butler G."/>
            <person name="de Vries R.P."/>
            <person name="Allijn I.E."/>
            <person name="van den Brink J."/>
            <person name="Ushinsky S."/>
            <person name="Storms R."/>
            <person name="Powell A.J."/>
            <person name="Paulsen I.T."/>
            <person name="Elbourne L.D.H."/>
            <person name="Baker S.E."/>
            <person name="Magnuson J."/>
            <person name="LaBoissiere S."/>
            <person name="Clutterbuck A.J."/>
            <person name="Martinez D."/>
            <person name="Wogulis M."/>
            <person name="de Leon A.L."/>
            <person name="Rey M.W."/>
            <person name="Tsang A."/>
        </authorList>
    </citation>
    <scope>NUCLEOTIDE SEQUENCE [LARGE SCALE GENOMIC DNA]</scope>
    <source>
        <strain evidence="5">ATCC 38088 / NRRL 8126</strain>
    </source>
</reference>
<dbReference type="HOGENOM" id="CLU_090389_14_0_1"/>
<evidence type="ECO:0000313" key="4">
    <source>
        <dbReference type="EMBL" id="AEO69673.1"/>
    </source>
</evidence>
<keyword evidence="5" id="KW-1185">Reference proteome</keyword>
<protein>
    <recommendedName>
        <fullName evidence="3">Thioredoxin domain-containing protein</fullName>
    </recommendedName>
</protein>
<dbReference type="InterPro" id="IPR036249">
    <property type="entry name" value="Thioredoxin-like_sf"/>
</dbReference>
<dbReference type="Gene3D" id="3.40.30.10">
    <property type="entry name" value="Glutaredoxin"/>
    <property type="match status" value="1"/>
</dbReference>
<dbReference type="PROSITE" id="PS51352">
    <property type="entry name" value="THIOREDOXIN_2"/>
    <property type="match status" value="1"/>
</dbReference>
<dbReference type="PANTHER" id="PTHR46115">
    <property type="entry name" value="THIOREDOXIN-LIKE PROTEIN 1"/>
    <property type="match status" value="1"/>
</dbReference>
<dbReference type="Pfam" id="PF00085">
    <property type="entry name" value="Thioredoxin"/>
    <property type="match status" value="1"/>
</dbReference>
<accession>G2RAD8</accession>
<dbReference type="KEGG" id="ttt:THITE_2120363"/>
<dbReference type="RefSeq" id="XP_003656009.1">
    <property type="nucleotide sequence ID" value="XM_003655961.1"/>
</dbReference>
<gene>
    <name evidence="4" type="ORF">THITE_2120363</name>
</gene>
<sequence length="146" mass="14870">MGNDPHHISSLADLDALAAANKYLILDFWAEWCPPCKAIAPLFAKLSAELALPGAVAFGKVDVDEAPDVAAKFGVTAMPTFIVLTDGEAKGVRVGAGAAVAGGGVVTGDEGEVRLIRGADPRNLVALAHELVRLAKEEGVGAAAAE</sequence>
<dbReference type="CDD" id="cd02947">
    <property type="entry name" value="TRX_family"/>
    <property type="match status" value="1"/>
</dbReference>